<dbReference type="AlphaFoldDB" id="A0A0F9A6P4"/>
<accession>A0A0F9A6P4</accession>
<gene>
    <name evidence="1" type="ORF">LCGC14_2885650</name>
</gene>
<feature type="non-terminal residue" evidence="1">
    <location>
        <position position="258"/>
    </location>
</feature>
<evidence type="ECO:0008006" key="2">
    <source>
        <dbReference type="Google" id="ProtNLM"/>
    </source>
</evidence>
<dbReference type="NCBIfam" id="NF033679">
    <property type="entry name" value="DNRLRE_dom"/>
    <property type="match status" value="1"/>
</dbReference>
<name>A0A0F9A6P4_9ZZZZ</name>
<sequence length="258" mass="29130">MKKIFSFVFLSFLMTILFFSLQALAETIEIPTNADTYVDAAQPSGNYGQSEELYASNIAIKEILQRALFRFDLNDIPENATINDAYLKAWAYSKDYQVNPTLPPAVVQSRAIAEQWDENVSWDNSPDYYSTVESEASVKEDGWYNWNIKYLVQEWRSGLINNYGIYLQLPISYDQVVISSRESSKKPVLVVDYTIDKQPPETIINSGPSGAIDNNQAIFTFSGSDNLTPANSLTFSYRFDNGSWSAFAGYTKLTVTNI</sequence>
<organism evidence="1">
    <name type="scientific">marine sediment metagenome</name>
    <dbReference type="NCBI Taxonomy" id="412755"/>
    <lineage>
        <taxon>unclassified sequences</taxon>
        <taxon>metagenomes</taxon>
        <taxon>ecological metagenomes</taxon>
    </lineage>
</organism>
<comment type="caution">
    <text evidence="1">The sequence shown here is derived from an EMBL/GenBank/DDBJ whole genome shotgun (WGS) entry which is preliminary data.</text>
</comment>
<proteinExistence type="predicted"/>
<reference evidence="1" key="1">
    <citation type="journal article" date="2015" name="Nature">
        <title>Complex archaea that bridge the gap between prokaryotes and eukaryotes.</title>
        <authorList>
            <person name="Spang A."/>
            <person name="Saw J.H."/>
            <person name="Jorgensen S.L."/>
            <person name="Zaremba-Niedzwiedzka K."/>
            <person name="Martijn J."/>
            <person name="Lind A.E."/>
            <person name="van Eijk R."/>
            <person name="Schleper C."/>
            <person name="Guy L."/>
            <person name="Ettema T.J."/>
        </authorList>
    </citation>
    <scope>NUCLEOTIDE SEQUENCE</scope>
</reference>
<evidence type="ECO:0000313" key="1">
    <source>
        <dbReference type="EMBL" id="KKK74249.1"/>
    </source>
</evidence>
<dbReference type="EMBL" id="LAZR01056409">
    <property type="protein sequence ID" value="KKK74249.1"/>
    <property type="molecule type" value="Genomic_DNA"/>
</dbReference>
<protein>
    <recommendedName>
        <fullName evidence="2">TGF-beta propeptide domain-containing protein</fullName>
    </recommendedName>
</protein>